<keyword evidence="1" id="KW-0732">Signal</keyword>
<dbReference type="EnsemblMetazoa" id="XM_016983457">
    <property type="protein sequence ID" value="XP_016838946"/>
    <property type="gene ID" value="LOC100678044"/>
</dbReference>
<feature type="chain" id="PRO_5029753644" evidence="1">
    <location>
        <begin position="21"/>
        <end position="126"/>
    </location>
</feature>
<keyword evidence="3" id="KW-1185">Reference proteome</keyword>
<protein>
    <submittedName>
        <fullName evidence="2">Uncharacterized protein</fullName>
    </submittedName>
</protein>
<dbReference type="AlphaFoldDB" id="A0A7M7M1W2"/>
<dbReference type="RefSeq" id="XP_016838946.1">
    <property type="nucleotide sequence ID" value="XM_016983457.2"/>
</dbReference>
<feature type="signal peptide" evidence="1">
    <location>
        <begin position="1"/>
        <end position="20"/>
    </location>
</feature>
<proteinExistence type="predicted"/>
<organism evidence="2 3">
    <name type="scientific">Nasonia vitripennis</name>
    <name type="common">Parasitic wasp</name>
    <dbReference type="NCBI Taxonomy" id="7425"/>
    <lineage>
        <taxon>Eukaryota</taxon>
        <taxon>Metazoa</taxon>
        <taxon>Ecdysozoa</taxon>
        <taxon>Arthropoda</taxon>
        <taxon>Hexapoda</taxon>
        <taxon>Insecta</taxon>
        <taxon>Pterygota</taxon>
        <taxon>Neoptera</taxon>
        <taxon>Endopterygota</taxon>
        <taxon>Hymenoptera</taxon>
        <taxon>Apocrita</taxon>
        <taxon>Proctotrupomorpha</taxon>
        <taxon>Chalcidoidea</taxon>
        <taxon>Pteromalidae</taxon>
        <taxon>Pteromalinae</taxon>
        <taxon>Nasonia</taxon>
    </lineage>
</organism>
<evidence type="ECO:0000313" key="2">
    <source>
        <dbReference type="EnsemblMetazoa" id="XP_016838946"/>
    </source>
</evidence>
<reference evidence="2" key="1">
    <citation type="submission" date="2021-01" db="UniProtKB">
        <authorList>
            <consortium name="EnsemblMetazoa"/>
        </authorList>
    </citation>
    <scope>IDENTIFICATION</scope>
</reference>
<evidence type="ECO:0000313" key="3">
    <source>
        <dbReference type="Proteomes" id="UP000002358"/>
    </source>
</evidence>
<dbReference type="InParanoid" id="A0A7M7M1W2"/>
<name>A0A7M7M1W2_NASVI</name>
<dbReference type="Proteomes" id="UP000002358">
    <property type="component" value="Chromosome 3"/>
</dbReference>
<accession>A0A7M7M1W2</accession>
<sequence length="126" mass="14923">MTRSAAVLFILLGCFYLLRADRQSALHRFKSTVMKVQTANKLKEILQKNKINCQTYEMYCSKIIENSPSLKMHPEVYQRSCEVKKIETSRMPRSRRLIQRNNYGNTVTRVKSRIFYTKTLRKTLHC</sequence>
<evidence type="ECO:0000256" key="1">
    <source>
        <dbReference type="SAM" id="SignalP"/>
    </source>
</evidence>
<dbReference type="GeneID" id="100678044"/>
<dbReference type="SMR" id="A0A7M7M1W2"/>